<reference evidence="6 7" key="1">
    <citation type="submission" date="2023-08" db="EMBL/GenBank/DDBJ databases">
        <title>Black Yeasts Isolated from many extreme environments.</title>
        <authorList>
            <person name="Coleine C."/>
            <person name="Stajich J.E."/>
            <person name="Selbmann L."/>
        </authorList>
    </citation>
    <scope>NUCLEOTIDE SEQUENCE [LARGE SCALE GENOMIC DNA]</scope>
    <source>
        <strain evidence="6 7">CCFEE 536</strain>
    </source>
</reference>
<sequence length="419" mass="44993">MPPKRTSTRSAHPQAQSTAQSHLHRAHPPQPPYASDAEPSDFHTTTTTLPKAAPAPPPPPTRSNAELNLSVLRRHDPRITAILSIAPYAVVYLFSPPTQQWEKCGIEGTLFVCQLAADSAVAYDRYAVVILNRRGMDNFETELLSVEDVEVTDEYVILQVAAESEGEGEGRGTEAEGKGGVKVYGLWIFSEPAPSSTALMREVNARIIHDCAALAQNSRALVREQQRLQGTGQGGQAGGQGQEREQEASQTEPDASIPMGRQLSLRELFGQQREQDSGWSAHTHTSPPTRHLQPASARSSAYPLHIAPLEASTQAQPQPSQPPPVRAQQPALAAPQAQRQLFAPSADTAFFTSTQRHAPPPAQQALPAQPQQAQAQPGETQQTQAQQAGQESGGAGGGGESQQVVLEDLFRSARMGRPG</sequence>
<accession>A0ABR0LZK2</accession>
<protein>
    <recommendedName>
        <fullName evidence="8">PH domain-like protein</fullName>
    </recommendedName>
</protein>
<dbReference type="InterPro" id="IPR010334">
    <property type="entry name" value="Dcp1"/>
</dbReference>
<evidence type="ECO:0000256" key="4">
    <source>
        <dbReference type="ARBA" id="ARBA00022664"/>
    </source>
</evidence>
<evidence type="ECO:0008006" key="8">
    <source>
        <dbReference type="Google" id="ProtNLM"/>
    </source>
</evidence>
<feature type="compositionally biased region" description="Gly residues" evidence="5">
    <location>
        <begin position="231"/>
        <end position="241"/>
    </location>
</feature>
<evidence type="ECO:0000313" key="7">
    <source>
        <dbReference type="Proteomes" id="UP001357485"/>
    </source>
</evidence>
<gene>
    <name evidence="6" type="ORF">LTR16_001456</name>
</gene>
<feature type="compositionally biased region" description="Gly residues" evidence="5">
    <location>
        <begin position="391"/>
        <end position="400"/>
    </location>
</feature>
<evidence type="ECO:0000256" key="3">
    <source>
        <dbReference type="ARBA" id="ARBA00022490"/>
    </source>
</evidence>
<feature type="region of interest" description="Disordered" evidence="5">
    <location>
        <begin position="312"/>
        <end position="419"/>
    </location>
</feature>
<comment type="caution">
    <text evidence="6">The sequence shown here is derived from an EMBL/GenBank/DDBJ whole genome shotgun (WGS) entry which is preliminary data.</text>
</comment>
<dbReference type="PANTHER" id="PTHR16290">
    <property type="entry name" value="TRANSCRIPTION FACTOR SMIF DECAPPING ENZYME DCP1"/>
    <property type="match status" value="1"/>
</dbReference>
<dbReference type="InterPro" id="IPR011993">
    <property type="entry name" value="PH-like_dom_sf"/>
</dbReference>
<evidence type="ECO:0000256" key="5">
    <source>
        <dbReference type="SAM" id="MobiDB-lite"/>
    </source>
</evidence>
<feature type="compositionally biased region" description="Low complexity" evidence="5">
    <location>
        <begin position="363"/>
        <end position="390"/>
    </location>
</feature>
<dbReference type="Proteomes" id="UP001357485">
    <property type="component" value="Unassembled WGS sequence"/>
</dbReference>
<proteinExistence type="inferred from homology"/>
<dbReference type="SUPFAM" id="SSF50729">
    <property type="entry name" value="PH domain-like"/>
    <property type="match status" value="1"/>
</dbReference>
<evidence type="ECO:0000313" key="6">
    <source>
        <dbReference type="EMBL" id="KAK5257164.1"/>
    </source>
</evidence>
<keyword evidence="7" id="KW-1185">Reference proteome</keyword>
<keyword evidence="3" id="KW-0963">Cytoplasm</keyword>
<dbReference type="CDD" id="cd13182">
    <property type="entry name" value="EVH1-like_Dcp1"/>
    <property type="match status" value="1"/>
</dbReference>
<dbReference type="Pfam" id="PF06058">
    <property type="entry name" value="DCP1"/>
    <property type="match status" value="1"/>
</dbReference>
<dbReference type="EMBL" id="JAVRRA010008284">
    <property type="protein sequence ID" value="KAK5257164.1"/>
    <property type="molecule type" value="Genomic_DNA"/>
</dbReference>
<evidence type="ECO:0000256" key="1">
    <source>
        <dbReference type="ARBA" id="ARBA00004496"/>
    </source>
</evidence>
<feature type="compositionally biased region" description="Low complexity" evidence="5">
    <location>
        <begin position="326"/>
        <end position="344"/>
    </location>
</feature>
<feature type="compositionally biased region" description="Polar residues" evidence="5">
    <location>
        <begin position="277"/>
        <end position="288"/>
    </location>
</feature>
<name>A0ABR0LZK2_9PEZI</name>
<keyword evidence="4" id="KW-0507">mRNA processing</keyword>
<organism evidence="6 7">
    <name type="scientific">Cryomyces antarcticus</name>
    <dbReference type="NCBI Taxonomy" id="329879"/>
    <lineage>
        <taxon>Eukaryota</taxon>
        <taxon>Fungi</taxon>
        <taxon>Dikarya</taxon>
        <taxon>Ascomycota</taxon>
        <taxon>Pezizomycotina</taxon>
        <taxon>Dothideomycetes</taxon>
        <taxon>Dothideomycetes incertae sedis</taxon>
        <taxon>Cryomyces</taxon>
    </lineage>
</organism>
<dbReference type="PANTHER" id="PTHR16290:SF0">
    <property type="entry name" value="DECAPPING PROTEIN 1, ISOFORM A"/>
    <property type="match status" value="1"/>
</dbReference>
<evidence type="ECO:0000256" key="2">
    <source>
        <dbReference type="ARBA" id="ARBA00008778"/>
    </source>
</evidence>
<feature type="region of interest" description="Disordered" evidence="5">
    <location>
        <begin position="229"/>
        <end position="300"/>
    </location>
</feature>
<dbReference type="Gene3D" id="2.30.29.30">
    <property type="entry name" value="Pleckstrin-homology domain (PH domain)/Phosphotyrosine-binding domain (PTB)"/>
    <property type="match status" value="1"/>
</dbReference>
<comment type="similarity">
    <text evidence="2">Belongs to the DCP1 family.</text>
</comment>
<feature type="region of interest" description="Disordered" evidence="5">
    <location>
        <begin position="1"/>
        <end position="63"/>
    </location>
</feature>
<feature type="compositionally biased region" description="Polar residues" evidence="5">
    <location>
        <begin position="8"/>
        <end position="21"/>
    </location>
</feature>
<comment type="subcellular location">
    <subcellularLocation>
        <location evidence="1">Cytoplasm</location>
    </subcellularLocation>
</comment>